<dbReference type="AlphaFoldDB" id="A0A345SWI7"/>
<gene>
    <name evidence="5" type="ORF">C7M71_012200</name>
</gene>
<dbReference type="CDD" id="cd07043">
    <property type="entry name" value="STAS_anti-anti-sigma_factors"/>
    <property type="match status" value="1"/>
</dbReference>
<dbReference type="InterPro" id="IPR036513">
    <property type="entry name" value="STAS_dom_sf"/>
</dbReference>
<reference evidence="6" key="1">
    <citation type="submission" date="2018-07" db="EMBL/GenBank/DDBJ databases">
        <title>Streptacidiphilus bronchialis DSM 106435 chromosome.</title>
        <authorList>
            <person name="Batra D."/>
            <person name="Gulvik C.A."/>
        </authorList>
    </citation>
    <scope>NUCLEOTIDE SEQUENCE [LARGE SCALE GENOMIC DNA]</scope>
    <source>
        <strain evidence="6">DSM 106435</strain>
    </source>
</reference>
<dbReference type="PANTHER" id="PTHR33495:SF2">
    <property type="entry name" value="ANTI-SIGMA FACTOR ANTAGONIST TM_1081-RELATED"/>
    <property type="match status" value="1"/>
</dbReference>
<dbReference type="Proteomes" id="UP000249340">
    <property type="component" value="Chromosome"/>
</dbReference>
<proteinExistence type="inferred from homology"/>
<dbReference type="KEGG" id="stri:C7M71_012200"/>
<evidence type="ECO:0000256" key="2">
    <source>
        <dbReference type="RuleBase" id="RU003749"/>
    </source>
</evidence>
<dbReference type="PANTHER" id="PTHR33495">
    <property type="entry name" value="ANTI-SIGMA FACTOR ANTAGONIST TM_1081-RELATED-RELATED"/>
    <property type="match status" value="1"/>
</dbReference>
<accession>A0A345SWI7</accession>
<dbReference type="GO" id="GO:0043856">
    <property type="term" value="F:anti-sigma factor antagonist activity"/>
    <property type="evidence" value="ECO:0007669"/>
    <property type="project" value="InterPro"/>
</dbReference>
<dbReference type="PROSITE" id="PS50801">
    <property type="entry name" value="STAS"/>
    <property type="match status" value="1"/>
</dbReference>
<feature type="compositionally biased region" description="Low complexity" evidence="3">
    <location>
        <begin position="128"/>
        <end position="143"/>
    </location>
</feature>
<organism evidence="5 6">
    <name type="scientific">Peterkaempfera bronchialis</name>
    <dbReference type="NCBI Taxonomy" id="2126346"/>
    <lineage>
        <taxon>Bacteria</taxon>
        <taxon>Bacillati</taxon>
        <taxon>Actinomycetota</taxon>
        <taxon>Actinomycetes</taxon>
        <taxon>Kitasatosporales</taxon>
        <taxon>Streptomycetaceae</taxon>
        <taxon>Peterkaempfera</taxon>
    </lineage>
</organism>
<dbReference type="NCBIfam" id="TIGR00377">
    <property type="entry name" value="ant_ant_sig"/>
    <property type="match status" value="1"/>
</dbReference>
<protein>
    <recommendedName>
        <fullName evidence="2">Anti-sigma factor antagonist</fullName>
    </recommendedName>
</protein>
<dbReference type="OrthoDB" id="4833278at2"/>
<feature type="compositionally biased region" description="Gly residues" evidence="3">
    <location>
        <begin position="144"/>
        <end position="157"/>
    </location>
</feature>
<feature type="region of interest" description="Disordered" evidence="3">
    <location>
        <begin position="107"/>
        <end position="157"/>
    </location>
</feature>
<sequence length="157" mass="16031">MHHTPSSARPLCFGSVVVLRGELDLLTAPGADRLLAEAADSHPGCDLLVDLREVTFADCAGLGPLVRAARRARERGGTVTAMVTEPRLLRLLTLTRVAEVVAVLPALDPSAATPPQQEARERAPVPDAPVGAGPAAGSPPRSGGARGAGSAGGTRPR</sequence>
<evidence type="ECO:0000313" key="5">
    <source>
        <dbReference type="EMBL" id="AXI78092.1"/>
    </source>
</evidence>
<evidence type="ECO:0000256" key="3">
    <source>
        <dbReference type="SAM" id="MobiDB-lite"/>
    </source>
</evidence>
<dbReference type="Gene3D" id="3.30.750.24">
    <property type="entry name" value="STAS domain"/>
    <property type="match status" value="1"/>
</dbReference>
<comment type="similarity">
    <text evidence="1 2">Belongs to the anti-sigma-factor antagonist family.</text>
</comment>
<name>A0A345SWI7_9ACTN</name>
<evidence type="ECO:0000313" key="6">
    <source>
        <dbReference type="Proteomes" id="UP000249340"/>
    </source>
</evidence>
<feature type="domain" description="STAS" evidence="4">
    <location>
        <begin position="16"/>
        <end position="123"/>
    </location>
</feature>
<dbReference type="InterPro" id="IPR058548">
    <property type="entry name" value="MlaB-like_STAS"/>
</dbReference>
<dbReference type="InterPro" id="IPR003658">
    <property type="entry name" value="Anti-sigma_ant"/>
</dbReference>
<dbReference type="RefSeq" id="WP_111491639.1">
    <property type="nucleotide sequence ID" value="NZ_CP031264.1"/>
</dbReference>
<evidence type="ECO:0000259" key="4">
    <source>
        <dbReference type="PROSITE" id="PS50801"/>
    </source>
</evidence>
<dbReference type="EMBL" id="CP031264">
    <property type="protein sequence ID" value="AXI78092.1"/>
    <property type="molecule type" value="Genomic_DNA"/>
</dbReference>
<evidence type="ECO:0000256" key="1">
    <source>
        <dbReference type="ARBA" id="ARBA00009013"/>
    </source>
</evidence>
<dbReference type="InterPro" id="IPR002645">
    <property type="entry name" value="STAS_dom"/>
</dbReference>
<dbReference type="SUPFAM" id="SSF52091">
    <property type="entry name" value="SpoIIaa-like"/>
    <property type="match status" value="1"/>
</dbReference>
<dbReference type="Pfam" id="PF13466">
    <property type="entry name" value="STAS_2"/>
    <property type="match status" value="1"/>
</dbReference>
<keyword evidence="6" id="KW-1185">Reference proteome</keyword>